<dbReference type="InterPro" id="IPR045338">
    <property type="entry name" value="DUF6535"/>
</dbReference>
<keyword evidence="2" id="KW-1133">Transmembrane helix</keyword>
<dbReference type="Pfam" id="PF20153">
    <property type="entry name" value="DUF6535"/>
    <property type="match status" value="1"/>
</dbReference>
<dbReference type="EMBL" id="KV419432">
    <property type="protein sequence ID" value="KZS88895.1"/>
    <property type="molecule type" value="Genomic_DNA"/>
</dbReference>
<evidence type="ECO:0000256" key="1">
    <source>
        <dbReference type="SAM" id="MobiDB-lite"/>
    </source>
</evidence>
<feature type="region of interest" description="Disordered" evidence="1">
    <location>
        <begin position="48"/>
        <end position="69"/>
    </location>
</feature>
<dbReference type="Proteomes" id="UP000076722">
    <property type="component" value="Unassembled WGS sequence"/>
</dbReference>
<dbReference type="STRING" id="1314777.A0A164PNB4"/>
<feature type="region of interest" description="Disordered" evidence="1">
    <location>
        <begin position="100"/>
        <end position="149"/>
    </location>
</feature>
<evidence type="ECO:0000259" key="3">
    <source>
        <dbReference type="Pfam" id="PF20153"/>
    </source>
</evidence>
<gene>
    <name evidence="4" type="ORF">SISNIDRAFT_469786</name>
</gene>
<sequence length="1148" mass="129523">MAAFEASLDRNFMKRRQQGMRKIKNPASPTCLSLVKIELANMVALDSDKDDENSQAHQAASSNYDEQDRSGLDTISLEKRHITRSLIVAETLRQRGSTELRTHTGDVPPIIMSSRSRRSRSPRFKRRQSIIREPAAAQDRPPDTISSSPSKFDQLLELVKTLNGLVGEQSKALNAQKEEIKAELRAQLDTMKKHSTMLQALETDATKDDKAYEGRKLRDAQTWNALDKETLAKIKVMVEEWREVMQISLVFIALFLTVVTAFISPVIQIFTTPPDSSSDSSSTKPPLPTVPTQLVALFYYLALITSISNSVLCVLGMQWGARLIATPLGKTNLERALARERRMLSAEGKMRSLMGVLVWTLLISIGFFVIGFLIQLWDLTFSFAGSAPILIIGGVLATGITLIILGIITVTTVHAGVNDNSPFESPLSNAMKPLFRWMLCRLQKCGHSQTEDNSDKDESEDESYKDEGIADKEDVAALIEWKKDDEPNLLALKTFAKLVLNTNDAEVLERVVPSFEYRQWHDAGSSLLPVFHAVHERFLATDTSFPDVPEGLGRLGKMARDWQKDLKANDFTQWCQEQCALLIESSNGSRRDFFPPFALFASLEEDNADLRQWASYSNEECVARILCTFDSDRELGVRGAIFRSAVYACDRLLWHGRIDDVTATLSHVDRASVLRSLIRNPHTWWGDIRGLVTFIVKGNEVEILDEMSDFFSNLPEMSVVPYDPDQPLLVCGFLEDIMHNSPSNFNSLFKRYSKTLIEYLDRGGLNNLSVLQPASMLWEYCRDVHNDPGTPLELLIITVLLALPGLSSEECEDLVRNVCALIDKTDQDNDDDNDDDDEDEDEDEDEDDEDENENDNDNDNDEDEDDDIRFSVRDIRSPILELLDLDEEQRNAVVARILSEIQRSALVAQLIQVPFSPETRIRDLVSYLTKDHELEILDAMSSSDTLCPESNQMSGLIDFLACLALSLPSDFSVPASFDLCHVIYHIAHHKLERQTWRKHGDTVMFYLDHGAFDKIGRDYLNDAAHFFSRCTYTSDRMISWDDAERTSEYTEERAIYYLGQLKARAAQDQDLADELSPYFLDGFEEPSLADTDEPSFSPKKAAWAFPFRKLRHAFGMAPRNTELLDTWSDIELGTPGGLCTDGDGVELL</sequence>
<organism evidence="4 5">
    <name type="scientific">Sistotremastrum niveocremeum HHB9708</name>
    <dbReference type="NCBI Taxonomy" id="1314777"/>
    <lineage>
        <taxon>Eukaryota</taxon>
        <taxon>Fungi</taxon>
        <taxon>Dikarya</taxon>
        <taxon>Basidiomycota</taxon>
        <taxon>Agaricomycotina</taxon>
        <taxon>Agaricomycetes</taxon>
        <taxon>Sistotremastrales</taxon>
        <taxon>Sistotremastraceae</taxon>
        <taxon>Sertulicium</taxon>
        <taxon>Sertulicium niveocremeum</taxon>
    </lineage>
</organism>
<evidence type="ECO:0000256" key="2">
    <source>
        <dbReference type="SAM" id="Phobius"/>
    </source>
</evidence>
<evidence type="ECO:0000313" key="5">
    <source>
        <dbReference type="Proteomes" id="UP000076722"/>
    </source>
</evidence>
<dbReference type="AlphaFoldDB" id="A0A164PNB4"/>
<feature type="compositionally biased region" description="Polar residues" evidence="1">
    <location>
        <begin position="55"/>
        <end position="64"/>
    </location>
</feature>
<feature type="compositionally biased region" description="Acidic residues" evidence="1">
    <location>
        <begin position="828"/>
        <end position="867"/>
    </location>
</feature>
<feature type="region of interest" description="Disordered" evidence="1">
    <location>
        <begin position="825"/>
        <end position="870"/>
    </location>
</feature>
<feature type="transmembrane region" description="Helical" evidence="2">
    <location>
        <begin position="352"/>
        <end position="377"/>
    </location>
</feature>
<keyword evidence="5" id="KW-1185">Reference proteome</keyword>
<keyword evidence="2" id="KW-0812">Transmembrane</keyword>
<reference evidence="4 5" key="1">
    <citation type="journal article" date="2016" name="Mol. Biol. Evol.">
        <title>Comparative Genomics of Early-Diverging Mushroom-Forming Fungi Provides Insights into the Origins of Lignocellulose Decay Capabilities.</title>
        <authorList>
            <person name="Nagy L.G."/>
            <person name="Riley R."/>
            <person name="Tritt A."/>
            <person name="Adam C."/>
            <person name="Daum C."/>
            <person name="Floudas D."/>
            <person name="Sun H."/>
            <person name="Yadav J.S."/>
            <person name="Pangilinan J."/>
            <person name="Larsson K.H."/>
            <person name="Matsuura K."/>
            <person name="Barry K."/>
            <person name="Labutti K."/>
            <person name="Kuo R."/>
            <person name="Ohm R.A."/>
            <person name="Bhattacharya S.S."/>
            <person name="Shirouzu T."/>
            <person name="Yoshinaga Y."/>
            <person name="Martin F.M."/>
            <person name="Grigoriev I.V."/>
            <person name="Hibbett D.S."/>
        </authorList>
    </citation>
    <scope>NUCLEOTIDE SEQUENCE [LARGE SCALE GENOMIC DNA]</scope>
    <source>
        <strain evidence="4 5">HHB9708</strain>
    </source>
</reference>
<name>A0A164PNB4_9AGAM</name>
<feature type="domain" description="DUF6535" evidence="3">
    <location>
        <begin position="223"/>
        <end position="377"/>
    </location>
</feature>
<feature type="transmembrane region" description="Helical" evidence="2">
    <location>
        <begin position="389"/>
        <end position="413"/>
    </location>
</feature>
<feature type="transmembrane region" description="Helical" evidence="2">
    <location>
        <begin position="247"/>
        <end position="270"/>
    </location>
</feature>
<feature type="compositionally biased region" description="Basic residues" evidence="1">
    <location>
        <begin position="115"/>
        <end position="129"/>
    </location>
</feature>
<protein>
    <recommendedName>
        <fullName evidence="3">DUF6535 domain-containing protein</fullName>
    </recommendedName>
</protein>
<evidence type="ECO:0000313" key="4">
    <source>
        <dbReference type="EMBL" id="KZS88895.1"/>
    </source>
</evidence>
<dbReference type="OrthoDB" id="3235960at2759"/>
<accession>A0A164PNB4</accession>
<feature type="transmembrane region" description="Helical" evidence="2">
    <location>
        <begin position="290"/>
        <end position="315"/>
    </location>
</feature>
<dbReference type="SUPFAM" id="SSF48371">
    <property type="entry name" value="ARM repeat"/>
    <property type="match status" value="1"/>
</dbReference>
<dbReference type="InterPro" id="IPR016024">
    <property type="entry name" value="ARM-type_fold"/>
</dbReference>
<proteinExistence type="predicted"/>
<keyword evidence="2" id="KW-0472">Membrane</keyword>